<keyword evidence="7" id="KW-0472">Membrane</keyword>
<dbReference type="GO" id="GO:0016020">
    <property type="term" value="C:membrane"/>
    <property type="evidence" value="ECO:0007669"/>
    <property type="project" value="UniProtKB-SubCell"/>
</dbReference>
<dbReference type="InterPro" id="IPR043130">
    <property type="entry name" value="CDP-OH_PTrfase_TM_dom"/>
</dbReference>
<comment type="subcellular location">
    <subcellularLocation>
        <location evidence="1">Membrane</location>
        <topology evidence="1">Multi-pass membrane protein</topology>
    </subcellularLocation>
</comment>
<keyword evidence="3" id="KW-0808">Transferase</keyword>
<reference evidence="10" key="1">
    <citation type="submission" date="2018-05" db="EMBL/GenBank/DDBJ databases">
        <authorList>
            <person name="Lanie J.A."/>
            <person name="Ng W.-L."/>
            <person name="Kazmierczak K.M."/>
            <person name="Andrzejewski T.M."/>
            <person name="Davidsen T.M."/>
            <person name="Wayne K.J."/>
            <person name="Tettelin H."/>
            <person name="Glass J.I."/>
            <person name="Rusch D."/>
            <person name="Podicherti R."/>
            <person name="Tsui H.-C.T."/>
            <person name="Winkler M.E."/>
        </authorList>
    </citation>
    <scope>NUCLEOTIDE SEQUENCE</scope>
</reference>
<keyword evidence="9" id="KW-1208">Phospholipid metabolism</keyword>
<evidence type="ECO:0000256" key="1">
    <source>
        <dbReference type="ARBA" id="ARBA00004141"/>
    </source>
</evidence>
<dbReference type="PANTHER" id="PTHR14269">
    <property type="entry name" value="CDP-DIACYLGLYCEROL--GLYCEROL-3-PHOSPHATE 3-PHOSPHATIDYLTRANSFERASE-RELATED"/>
    <property type="match status" value="1"/>
</dbReference>
<dbReference type="Gene3D" id="1.20.120.1760">
    <property type="match status" value="1"/>
</dbReference>
<keyword evidence="6" id="KW-0443">Lipid metabolism</keyword>
<evidence type="ECO:0000256" key="4">
    <source>
        <dbReference type="ARBA" id="ARBA00022692"/>
    </source>
</evidence>
<accession>A0A382Q2P3</accession>
<dbReference type="InterPro" id="IPR048254">
    <property type="entry name" value="CDP_ALCOHOL_P_TRANSF_CS"/>
</dbReference>
<dbReference type="InterPro" id="IPR050324">
    <property type="entry name" value="CDP-alcohol_PTase-I"/>
</dbReference>
<evidence type="ECO:0000256" key="9">
    <source>
        <dbReference type="ARBA" id="ARBA00023264"/>
    </source>
</evidence>
<evidence type="ECO:0000256" key="5">
    <source>
        <dbReference type="ARBA" id="ARBA00022989"/>
    </source>
</evidence>
<proteinExistence type="predicted"/>
<dbReference type="Pfam" id="PF01066">
    <property type="entry name" value="CDP-OH_P_transf"/>
    <property type="match status" value="1"/>
</dbReference>
<protein>
    <submittedName>
        <fullName evidence="10">Uncharacterized protein</fullName>
    </submittedName>
</protein>
<evidence type="ECO:0000256" key="6">
    <source>
        <dbReference type="ARBA" id="ARBA00023098"/>
    </source>
</evidence>
<evidence type="ECO:0000256" key="7">
    <source>
        <dbReference type="ARBA" id="ARBA00023136"/>
    </source>
</evidence>
<dbReference type="EMBL" id="UINC01111459">
    <property type="protein sequence ID" value="SVC79696.1"/>
    <property type="molecule type" value="Genomic_DNA"/>
</dbReference>
<organism evidence="10">
    <name type="scientific">marine metagenome</name>
    <dbReference type="NCBI Taxonomy" id="408172"/>
    <lineage>
        <taxon>unclassified sequences</taxon>
        <taxon>metagenomes</taxon>
        <taxon>ecological metagenomes</taxon>
    </lineage>
</organism>
<dbReference type="InterPro" id="IPR000462">
    <property type="entry name" value="CDP-OH_P_trans"/>
</dbReference>
<keyword evidence="5" id="KW-1133">Transmembrane helix</keyword>
<keyword evidence="8" id="KW-0594">Phospholipid biosynthesis</keyword>
<evidence type="ECO:0000313" key="10">
    <source>
        <dbReference type="EMBL" id="SVC79696.1"/>
    </source>
</evidence>
<dbReference type="PANTHER" id="PTHR14269:SF11">
    <property type="entry name" value="CDP-DIACYLGLYCEROL--GLYCEROL-3-PHOSPHATE 3-PHOSPHATIDYLTRANSFERASE"/>
    <property type="match status" value="1"/>
</dbReference>
<evidence type="ECO:0000256" key="3">
    <source>
        <dbReference type="ARBA" id="ARBA00022679"/>
    </source>
</evidence>
<dbReference type="GO" id="GO:0016780">
    <property type="term" value="F:phosphotransferase activity, for other substituted phosphate groups"/>
    <property type="evidence" value="ECO:0007669"/>
    <property type="project" value="InterPro"/>
</dbReference>
<dbReference type="GO" id="GO:0046474">
    <property type="term" value="P:glycerophospholipid biosynthetic process"/>
    <property type="evidence" value="ECO:0007669"/>
    <property type="project" value="TreeGrafter"/>
</dbReference>
<name>A0A382Q2P3_9ZZZZ</name>
<evidence type="ECO:0000256" key="8">
    <source>
        <dbReference type="ARBA" id="ARBA00023209"/>
    </source>
</evidence>
<keyword evidence="4" id="KW-0812">Transmembrane</keyword>
<evidence type="ECO:0000256" key="2">
    <source>
        <dbReference type="ARBA" id="ARBA00022516"/>
    </source>
</evidence>
<keyword evidence="2" id="KW-0444">Lipid biosynthesis</keyword>
<feature type="non-terminal residue" evidence="10">
    <location>
        <position position="62"/>
    </location>
</feature>
<sequence>MALPISISIYQGNELQALILFILAGLSDGLDGYLARKYNWESKYGELLDPLADKCLILSTIL</sequence>
<gene>
    <name evidence="10" type="ORF">METZ01_LOCUS332550</name>
</gene>
<dbReference type="AlphaFoldDB" id="A0A382Q2P3"/>
<dbReference type="PROSITE" id="PS00379">
    <property type="entry name" value="CDP_ALCOHOL_P_TRANSF"/>
    <property type="match status" value="1"/>
</dbReference>